<dbReference type="GO" id="GO:0008528">
    <property type="term" value="F:G protein-coupled peptide receptor activity"/>
    <property type="evidence" value="ECO:0007669"/>
    <property type="project" value="InterPro"/>
</dbReference>
<evidence type="ECO:0000259" key="9">
    <source>
        <dbReference type="PROSITE" id="PS50262"/>
    </source>
</evidence>
<dbReference type="Pfam" id="PF10324">
    <property type="entry name" value="7TM_GPCR_Srw"/>
    <property type="match status" value="1"/>
</dbReference>
<evidence type="ECO:0000256" key="7">
    <source>
        <dbReference type="ARBA" id="ARBA00023224"/>
    </source>
</evidence>
<evidence type="ECO:0000313" key="11">
    <source>
        <dbReference type="Proteomes" id="UP000762676"/>
    </source>
</evidence>
<feature type="transmembrane region" description="Helical" evidence="8">
    <location>
        <begin position="307"/>
        <end position="326"/>
    </location>
</feature>
<comment type="subcellular location">
    <subcellularLocation>
        <location evidence="1">Membrane</location>
        <topology evidence="1">Multi-pass membrane protein</topology>
    </subcellularLocation>
</comment>
<comment type="caution">
    <text evidence="10">The sequence shown here is derived from an EMBL/GenBank/DDBJ whole genome shotgun (WGS) entry which is preliminary data.</text>
</comment>
<name>A0AAV4IID6_9GAST</name>
<evidence type="ECO:0000313" key="10">
    <source>
        <dbReference type="EMBL" id="GFS09949.1"/>
    </source>
</evidence>
<feature type="transmembrane region" description="Helical" evidence="8">
    <location>
        <begin position="264"/>
        <end position="287"/>
    </location>
</feature>
<keyword evidence="6 10" id="KW-0675">Receptor</keyword>
<dbReference type="Gene3D" id="1.20.1070.10">
    <property type="entry name" value="Rhodopsin 7-helix transmembrane proteins"/>
    <property type="match status" value="1"/>
</dbReference>
<evidence type="ECO:0000256" key="6">
    <source>
        <dbReference type="ARBA" id="ARBA00023170"/>
    </source>
</evidence>
<keyword evidence="3 8" id="KW-1133">Transmembrane helix</keyword>
<feature type="transmembrane region" description="Helical" evidence="8">
    <location>
        <begin position="115"/>
        <end position="136"/>
    </location>
</feature>
<gene>
    <name evidence="10" type="ORF">ElyMa_003048900</name>
</gene>
<feature type="transmembrane region" description="Helical" evidence="8">
    <location>
        <begin position="40"/>
        <end position="60"/>
    </location>
</feature>
<protein>
    <submittedName>
        <fullName evidence="10">Chemosensory receptor A</fullName>
    </submittedName>
</protein>
<keyword evidence="2 8" id="KW-0812">Transmembrane</keyword>
<evidence type="ECO:0000256" key="8">
    <source>
        <dbReference type="SAM" id="Phobius"/>
    </source>
</evidence>
<feature type="transmembrane region" description="Helical" evidence="8">
    <location>
        <begin position="157"/>
        <end position="177"/>
    </location>
</feature>
<evidence type="ECO:0000256" key="5">
    <source>
        <dbReference type="ARBA" id="ARBA00023136"/>
    </source>
</evidence>
<dbReference type="PROSITE" id="PS50262">
    <property type="entry name" value="G_PROTEIN_RECEP_F1_2"/>
    <property type="match status" value="1"/>
</dbReference>
<dbReference type="Proteomes" id="UP000762676">
    <property type="component" value="Unassembled WGS sequence"/>
</dbReference>
<dbReference type="InterPro" id="IPR000276">
    <property type="entry name" value="GPCR_Rhodpsn"/>
</dbReference>
<dbReference type="SUPFAM" id="SSF81321">
    <property type="entry name" value="Family A G protein-coupled receptor-like"/>
    <property type="match status" value="1"/>
</dbReference>
<dbReference type="PRINTS" id="PR00237">
    <property type="entry name" value="GPCRRHODOPSN"/>
</dbReference>
<keyword evidence="4" id="KW-0297">G-protein coupled receptor</keyword>
<feature type="transmembrane region" description="Helical" evidence="8">
    <location>
        <begin position="72"/>
        <end position="95"/>
    </location>
</feature>
<organism evidence="10 11">
    <name type="scientific">Elysia marginata</name>
    <dbReference type="NCBI Taxonomy" id="1093978"/>
    <lineage>
        <taxon>Eukaryota</taxon>
        <taxon>Metazoa</taxon>
        <taxon>Spiralia</taxon>
        <taxon>Lophotrochozoa</taxon>
        <taxon>Mollusca</taxon>
        <taxon>Gastropoda</taxon>
        <taxon>Heterobranchia</taxon>
        <taxon>Euthyneura</taxon>
        <taxon>Panpulmonata</taxon>
        <taxon>Sacoglossa</taxon>
        <taxon>Placobranchoidea</taxon>
        <taxon>Plakobranchidae</taxon>
        <taxon>Elysia</taxon>
    </lineage>
</organism>
<feature type="domain" description="G-protein coupled receptors family 1 profile" evidence="9">
    <location>
        <begin position="51"/>
        <end position="323"/>
    </location>
</feature>
<evidence type="ECO:0000256" key="2">
    <source>
        <dbReference type="ARBA" id="ARBA00022692"/>
    </source>
</evidence>
<dbReference type="InterPro" id="IPR019427">
    <property type="entry name" value="7TM_GPCR_serpentine_rcpt_Srw"/>
</dbReference>
<accession>A0AAV4IID6</accession>
<evidence type="ECO:0000256" key="4">
    <source>
        <dbReference type="ARBA" id="ARBA00023040"/>
    </source>
</evidence>
<proteinExistence type="predicted"/>
<evidence type="ECO:0000256" key="1">
    <source>
        <dbReference type="ARBA" id="ARBA00004141"/>
    </source>
</evidence>
<reference evidence="10 11" key="1">
    <citation type="journal article" date="2021" name="Elife">
        <title>Chloroplast acquisition without the gene transfer in kleptoplastic sea slugs, Plakobranchus ocellatus.</title>
        <authorList>
            <person name="Maeda T."/>
            <person name="Takahashi S."/>
            <person name="Yoshida T."/>
            <person name="Shimamura S."/>
            <person name="Takaki Y."/>
            <person name="Nagai Y."/>
            <person name="Toyoda A."/>
            <person name="Suzuki Y."/>
            <person name="Arimoto A."/>
            <person name="Ishii H."/>
            <person name="Satoh N."/>
            <person name="Nishiyama T."/>
            <person name="Hasebe M."/>
            <person name="Maruyama T."/>
            <person name="Minagawa J."/>
            <person name="Obokata J."/>
            <person name="Shigenobu S."/>
        </authorList>
    </citation>
    <scope>NUCLEOTIDE SEQUENCE [LARGE SCALE GENOMIC DNA]</scope>
</reference>
<dbReference type="GO" id="GO:0016020">
    <property type="term" value="C:membrane"/>
    <property type="evidence" value="ECO:0007669"/>
    <property type="project" value="UniProtKB-SubCell"/>
</dbReference>
<dbReference type="PANTHER" id="PTHR24243:SF208">
    <property type="entry name" value="PYROKININ-1 RECEPTOR"/>
    <property type="match status" value="1"/>
</dbReference>
<sequence length="344" mass="38827">MEAVDLNISLTTVSGALKASSSIQPYLQARLHLLNVLAPMWPAISLFGMVANIINIVVFLKAGVKDNVTTLLFCLAISDLTFLVLNTPNMCYWVILTYTQDHPWPFHSRFLQAMFYWPAFTAYDLSAFISVSLGVMRCACVAMPLKFKAVFTRSRTIKWVMFLVVLAVSLRIPVLSLHRIGWRTDSRTNSSVPYLENPNIKSMSRINDILNRGFVIWINYTTMITCVSVLTFKLNEASKIRRSSTAQTGVHSLSSRDLQVVKSVALVCTIFFLSQLPYLLVSMFRLVNAEFDEGTNLVELFGIVSDVARTCSVLNASVNIFVYYNYNSKYKSVFRSMMGLIKNH</sequence>
<dbReference type="PANTHER" id="PTHR24243">
    <property type="entry name" value="G-PROTEIN COUPLED RECEPTOR"/>
    <property type="match status" value="1"/>
</dbReference>
<dbReference type="EMBL" id="BMAT01006316">
    <property type="protein sequence ID" value="GFS09949.1"/>
    <property type="molecule type" value="Genomic_DNA"/>
</dbReference>
<dbReference type="AlphaFoldDB" id="A0AAV4IID6"/>
<dbReference type="InterPro" id="IPR017452">
    <property type="entry name" value="GPCR_Rhodpsn_7TM"/>
</dbReference>
<evidence type="ECO:0000256" key="3">
    <source>
        <dbReference type="ARBA" id="ARBA00022989"/>
    </source>
</evidence>
<keyword evidence="5 8" id="KW-0472">Membrane</keyword>
<keyword evidence="7" id="KW-0807">Transducer</keyword>
<keyword evidence="11" id="KW-1185">Reference proteome</keyword>
<feature type="transmembrane region" description="Helical" evidence="8">
    <location>
        <begin position="214"/>
        <end position="232"/>
    </location>
</feature>